<dbReference type="AlphaFoldDB" id="A0AAD5SPB7"/>
<evidence type="ECO:0000313" key="3">
    <source>
        <dbReference type="Proteomes" id="UP001212841"/>
    </source>
</evidence>
<gene>
    <name evidence="2" type="ORF">HK097_010346</name>
</gene>
<reference evidence="2" key="1">
    <citation type="submission" date="2020-05" db="EMBL/GenBank/DDBJ databases">
        <title>Phylogenomic resolution of chytrid fungi.</title>
        <authorList>
            <person name="Stajich J.E."/>
            <person name="Amses K."/>
            <person name="Simmons R."/>
            <person name="Seto K."/>
            <person name="Myers J."/>
            <person name="Bonds A."/>
            <person name="Quandt C.A."/>
            <person name="Barry K."/>
            <person name="Liu P."/>
            <person name="Grigoriev I."/>
            <person name="Longcore J.E."/>
            <person name="James T.Y."/>
        </authorList>
    </citation>
    <scope>NUCLEOTIDE SEQUENCE</scope>
    <source>
        <strain evidence="2">JEL0318</strain>
    </source>
</reference>
<name>A0AAD5SPB7_9FUNG</name>
<dbReference type="EMBL" id="JADGJD010000076">
    <property type="protein sequence ID" value="KAJ3055487.1"/>
    <property type="molecule type" value="Genomic_DNA"/>
</dbReference>
<dbReference type="Proteomes" id="UP001212841">
    <property type="component" value="Unassembled WGS sequence"/>
</dbReference>
<accession>A0AAD5SPB7</accession>
<proteinExistence type="predicted"/>
<organism evidence="2 3">
    <name type="scientific">Rhizophlyctis rosea</name>
    <dbReference type="NCBI Taxonomy" id="64517"/>
    <lineage>
        <taxon>Eukaryota</taxon>
        <taxon>Fungi</taxon>
        <taxon>Fungi incertae sedis</taxon>
        <taxon>Chytridiomycota</taxon>
        <taxon>Chytridiomycota incertae sedis</taxon>
        <taxon>Chytridiomycetes</taxon>
        <taxon>Rhizophlyctidales</taxon>
        <taxon>Rhizophlyctidaceae</taxon>
        <taxon>Rhizophlyctis</taxon>
    </lineage>
</organism>
<evidence type="ECO:0000313" key="2">
    <source>
        <dbReference type="EMBL" id="KAJ3055487.1"/>
    </source>
</evidence>
<protein>
    <submittedName>
        <fullName evidence="2">Uncharacterized protein</fullName>
    </submittedName>
</protein>
<feature type="compositionally biased region" description="Basic and acidic residues" evidence="1">
    <location>
        <begin position="186"/>
        <end position="204"/>
    </location>
</feature>
<sequence>MESGLLRYVRYEDRNSQNEEGESLDFSEWKFRAAAVTSLSEIYRIFKYDSLGALAHEALSGRKNEETHPHVLSLIATGTGTTSSLLTDATQDVNLSQHITTHYPAPPHRRPLRRISYLFKYICIELAETYAESQSRYAYLRQYLQTTDRKGLQWKDAGSLVMRNLDAEIKGVDDSKRWEEIRGVLKSKGRSDSPHRHPTLEEVRRKRQPLEPFPEPPYVLSTAPYHQNYKIDVEKHAKRLGGNEGEEEKSTKVPPPTPGASLLPTYSQAQSIAATVVPQNGTANKRKLFNAPRPQRPLLMSGVETPKDRVNFKFILPQIVSVPQE</sequence>
<keyword evidence="3" id="KW-1185">Reference proteome</keyword>
<evidence type="ECO:0000256" key="1">
    <source>
        <dbReference type="SAM" id="MobiDB-lite"/>
    </source>
</evidence>
<feature type="region of interest" description="Disordered" evidence="1">
    <location>
        <begin position="186"/>
        <end position="221"/>
    </location>
</feature>
<comment type="caution">
    <text evidence="2">The sequence shown here is derived from an EMBL/GenBank/DDBJ whole genome shotgun (WGS) entry which is preliminary data.</text>
</comment>